<name>A0A291MY28_SPHYA</name>
<evidence type="ECO:0000256" key="7">
    <source>
        <dbReference type="ARBA" id="ARBA00023065"/>
    </source>
</evidence>
<evidence type="ECO:0000256" key="12">
    <source>
        <dbReference type="RuleBase" id="RU003357"/>
    </source>
</evidence>
<evidence type="ECO:0008006" key="18">
    <source>
        <dbReference type="Google" id="ProtNLM"/>
    </source>
</evidence>
<evidence type="ECO:0000256" key="11">
    <source>
        <dbReference type="PROSITE-ProRule" id="PRU01360"/>
    </source>
</evidence>
<dbReference type="PROSITE" id="PS52016">
    <property type="entry name" value="TONB_DEPENDENT_REC_3"/>
    <property type="match status" value="1"/>
</dbReference>
<evidence type="ECO:0000259" key="15">
    <source>
        <dbReference type="Pfam" id="PF07715"/>
    </source>
</evidence>
<evidence type="ECO:0000256" key="10">
    <source>
        <dbReference type="ARBA" id="ARBA00023237"/>
    </source>
</evidence>
<evidence type="ECO:0000256" key="3">
    <source>
        <dbReference type="ARBA" id="ARBA00022452"/>
    </source>
</evidence>
<dbReference type="SUPFAM" id="SSF56935">
    <property type="entry name" value="Porins"/>
    <property type="match status" value="1"/>
</dbReference>
<dbReference type="PANTHER" id="PTHR32552">
    <property type="entry name" value="FERRICHROME IRON RECEPTOR-RELATED"/>
    <property type="match status" value="1"/>
</dbReference>
<keyword evidence="6" id="KW-0408">Iron</keyword>
<protein>
    <recommendedName>
        <fullName evidence="18">TonB-dependent receptor</fullName>
    </recommendedName>
</protein>
<evidence type="ECO:0000256" key="8">
    <source>
        <dbReference type="ARBA" id="ARBA00023077"/>
    </source>
</evidence>
<dbReference type="InterPro" id="IPR036942">
    <property type="entry name" value="Beta-barrel_TonB_sf"/>
</dbReference>
<dbReference type="EMBL" id="CP023741">
    <property type="protein sequence ID" value="ATI80023.1"/>
    <property type="molecule type" value="Genomic_DNA"/>
</dbReference>
<evidence type="ECO:0000256" key="2">
    <source>
        <dbReference type="ARBA" id="ARBA00022448"/>
    </source>
</evidence>
<keyword evidence="3 11" id="KW-1134">Transmembrane beta strand</keyword>
<evidence type="ECO:0000256" key="5">
    <source>
        <dbReference type="ARBA" id="ARBA00022692"/>
    </source>
</evidence>
<dbReference type="Proteomes" id="UP000219422">
    <property type="component" value="Chromosome"/>
</dbReference>
<feature type="domain" description="TonB-dependent receptor plug" evidence="15">
    <location>
        <begin position="185"/>
        <end position="291"/>
    </location>
</feature>
<reference evidence="16 17" key="1">
    <citation type="submission" date="2017-10" db="EMBL/GenBank/DDBJ databases">
        <title>Sphingobium yanoikuyae S72.</title>
        <authorList>
            <person name="Sanchez E."/>
            <person name="Bustos P."/>
            <person name="Mendoza P."/>
            <person name="Guo X."/>
            <person name="Mendoza A."/>
        </authorList>
    </citation>
    <scope>NUCLEOTIDE SEQUENCE [LARGE SCALE GENOMIC DNA]</scope>
    <source>
        <strain evidence="16 17">S72</strain>
    </source>
</reference>
<organism evidence="16 17">
    <name type="scientific">Sphingobium yanoikuyae</name>
    <name type="common">Sphingomonas yanoikuyae</name>
    <dbReference type="NCBI Taxonomy" id="13690"/>
    <lineage>
        <taxon>Bacteria</taxon>
        <taxon>Pseudomonadati</taxon>
        <taxon>Pseudomonadota</taxon>
        <taxon>Alphaproteobacteria</taxon>
        <taxon>Sphingomonadales</taxon>
        <taxon>Sphingomonadaceae</taxon>
        <taxon>Sphingobium</taxon>
    </lineage>
</organism>
<dbReference type="Pfam" id="PF07715">
    <property type="entry name" value="Plug"/>
    <property type="match status" value="1"/>
</dbReference>
<accession>A0A291MY28</accession>
<evidence type="ECO:0000256" key="1">
    <source>
        <dbReference type="ARBA" id="ARBA00004571"/>
    </source>
</evidence>
<dbReference type="Gene3D" id="2.40.170.20">
    <property type="entry name" value="TonB-dependent receptor, beta-barrel domain"/>
    <property type="match status" value="1"/>
</dbReference>
<keyword evidence="5 11" id="KW-0812">Transmembrane</keyword>
<dbReference type="KEGG" id="sya:A6768_08410"/>
<feature type="domain" description="TonB-dependent receptor-like beta-barrel" evidence="14">
    <location>
        <begin position="406"/>
        <end position="834"/>
    </location>
</feature>
<keyword evidence="7" id="KW-0406">Ion transport</keyword>
<proteinExistence type="inferred from homology"/>
<dbReference type="PANTHER" id="PTHR32552:SF81">
    <property type="entry name" value="TONB-DEPENDENT OUTER MEMBRANE RECEPTOR"/>
    <property type="match status" value="1"/>
</dbReference>
<dbReference type="InterPro" id="IPR000531">
    <property type="entry name" value="Beta-barrel_TonB"/>
</dbReference>
<keyword evidence="10 11" id="KW-0998">Cell outer membrane</keyword>
<sequence>MELRAGRHLRRAGVGNAERGQPPPKPAARRISKLGNRRGVWSGGFAGRSRHWGCGILRDAGGFEAGVARHPGHNLTTNSTSIRASLRVICLRSTFVQRFDVVDCRGDGEPCGAGMGTRPKSVARAGLNGVVIARRVAFIAMAGCWPCAALAQDAEPSAPIVSSDSRTGDGEAEIVVTAQRRPAAERDVAASIDVLGAERLRRSNVRTFEGLARIETGMQLTAYQGETQLFIRGVGAVTFIGGFDSSISVYSDGVYLSRPSAIAPAFFDVDRVEVLKGPQGTLYGRNATAGAISLVSRGPTENWTGEASVTAGNYGNIDVMGAVGGPITSNLSFRWAVGSNNHSGYTRLYFGRSTDGGEIIRHAEDQHDVTTHLSFRWRPMADVTVDLAGDYYRADDRAVVFHFSGPGYDNSPLFKARIGMGEVGGYGSRQVSTSILPYNKPENWGVRGTVAVDLGGSTLSWTSAYRRTRPRNYDDLTNSTVLGESQFKQERAEQLTQDVILASDADGARIRYVAGLSYFRERNAIRNEFFFPFLAGYFGGQGVADCCLLKANGSTETDTWAAFGEATLPLGSKLALTLGGRYSQDRHAGTNLLDFVGFALQNDARLPPVRFRSFTPKAGLEYRPTAGALVFATAARGFKAGGYNVGSGQNTPFKPESIWSYEVGTKLDVGPTAYLRASAFHYDYSDMQVQDVDANTVLIRNAARAKIDGVEASLTARPARSLSLNLSATYLHARFSEYRTVNTKTPQLGILDLSGNPLPQAPAFKAGAGVERSFAVAGGWSVTARGDATWQDRVYFSAFKDPRATQAAYWWLKARLTLVAPGGRDRIAAFVDNLTDARVFSNISITGDLDGSRGSGVLAPPRTYGLQITRHW</sequence>
<keyword evidence="9 11" id="KW-0472">Membrane</keyword>
<dbReference type="GO" id="GO:0009279">
    <property type="term" value="C:cell outer membrane"/>
    <property type="evidence" value="ECO:0007669"/>
    <property type="project" value="UniProtKB-SubCell"/>
</dbReference>
<dbReference type="InterPro" id="IPR039426">
    <property type="entry name" value="TonB-dep_rcpt-like"/>
</dbReference>
<gene>
    <name evidence="16" type="ORF">A6768_08410</name>
</gene>
<evidence type="ECO:0000256" key="6">
    <source>
        <dbReference type="ARBA" id="ARBA00023004"/>
    </source>
</evidence>
<dbReference type="CDD" id="cd01347">
    <property type="entry name" value="ligand_gated_channel"/>
    <property type="match status" value="1"/>
</dbReference>
<dbReference type="InterPro" id="IPR012910">
    <property type="entry name" value="Plug_dom"/>
</dbReference>
<evidence type="ECO:0000313" key="16">
    <source>
        <dbReference type="EMBL" id="ATI80023.1"/>
    </source>
</evidence>
<comment type="subcellular location">
    <subcellularLocation>
        <location evidence="1 11">Cell outer membrane</location>
        <topology evidence="1 11">Multi-pass membrane protein</topology>
    </subcellularLocation>
</comment>
<keyword evidence="8 12" id="KW-0798">TonB box</keyword>
<evidence type="ECO:0000259" key="14">
    <source>
        <dbReference type="Pfam" id="PF00593"/>
    </source>
</evidence>
<evidence type="ECO:0000313" key="17">
    <source>
        <dbReference type="Proteomes" id="UP000219422"/>
    </source>
</evidence>
<keyword evidence="2 11" id="KW-0813">Transport</keyword>
<evidence type="ECO:0000256" key="9">
    <source>
        <dbReference type="ARBA" id="ARBA00023136"/>
    </source>
</evidence>
<comment type="similarity">
    <text evidence="11 12">Belongs to the TonB-dependent receptor family.</text>
</comment>
<dbReference type="Pfam" id="PF00593">
    <property type="entry name" value="TonB_dep_Rec_b-barrel"/>
    <property type="match status" value="1"/>
</dbReference>
<evidence type="ECO:0000256" key="4">
    <source>
        <dbReference type="ARBA" id="ARBA00022496"/>
    </source>
</evidence>
<dbReference type="AlphaFoldDB" id="A0A291MY28"/>
<feature type="region of interest" description="Disordered" evidence="13">
    <location>
        <begin position="1"/>
        <end position="33"/>
    </location>
</feature>
<evidence type="ECO:0000256" key="13">
    <source>
        <dbReference type="SAM" id="MobiDB-lite"/>
    </source>
</evidence>
<keyword evidence="4" id="KW-0410">Iron transport</keyword>
<dbReference type="GO" id="GO:0006826">
    <property type="term" value="P:iron ion transport"/>
    <property type="evidence" value="ECO:0007669"/>
    <property type="project" value="UniProtKB-KW"/>
</dbReference>
<feature type="compositionally biased region" description="Basic residues" evidence="13">
    <location>
        <begin position="1"/>
        <end position="11"/>
    </location>
</feature>